<evidence type="ECO:0000313" key="1">
    <source>
        <dbReference type="EMBL" id="CAE0643560.1"/>
    </source>
</evidence>
<dbReference type="EMBL" id="HBIU01049945">
    <property type="protein sequence ID" value="CAE0643560.1"/>
    <property type="molecule type" value="Transcribed_RNA"/>
</dbReference>
<organism evidence="1">
    <name type="scientific">Heterosigma akashiwo</name>
    <name type="common">Chromophytic alga</name>
    <name type="synonym">Heterosigma carterae</name>
    <dbReference type="NCBI Taxonomy" id="2829"/>
    <lineage>
        <taxon>Eukaryota</taxon>
        <taxon>Sar</taxon>
        <taxon>Stramenopiles</taxon>
        <taxon>Ochrophyta</taxon>
        <taxon>Raphidophyceae</taxon>
        <taxon>Chattonellales</taxon>
        <taxon>Chattonellaceae</taxon>
        <taxon>Heterosigma</taxon>
    </lineage>
</organism>
<sequence>MAGGGGRAPGAAAEGGCAAYAQVDPADGALKVYYGADLVWASRGYVPPAAAAATGRRKASAAAAAPALVEPVVLWFQEGATMTLAQNATEVVASWDFQEWVG</sequence>
<name>A0A7S3Y7Q7_HETAK</name>
<proteinExistence type="predicted"/>
<accession>A0A7S3Y7Q7</accession>
<dbReference type="AlphaFoldDB" id="A0A7S3Y7Q7"/>
<gene>
    <name evidence="1" type="ORF">HAKA00212_LOCUS22176</name>
</gene>
<reference evidence="1" key="1">
    <citation type="submission" date="2021-01" db="EMBL/GenBank/DDBJ databases">
        <authorList>
            <person name="Corre E."/>
            <person name="Pelletier E."/>
            <person name="Niang G."/>
            <person name="Scheremetjew M."/>
            <person name="Finn R."/>
            <person name="Kale V."/>
            <person name="Holt S."/>
            <person name="Cochrane G."/>
            <person name="Meng A."/>
            <person name="Brown T."/>
            <person name="Cohen L."/>
        </authorList>
    </citation>
    <scope>NUCLEOTIDE SEQUENCE</scope>
    <source>
        <strain evidence="1">CCMP3107</strain>
    </source>
</reference>
<protein>
    <submittedName>
        <fullName evidence="1">Uncharacterized protein</fullName>
    </submittedName>
</protein>